<feature type="domain" description="NmrA-like" evidence="3">
    <location>
        <begin position="5"/>
        <end position="260"/>
    </location>
</feature>
<gene>
    <name evidence="4" type="ORF">SXIM_35870</name>
</gene>
<reference evidence="4" key="1">
    <citation type="submission" date="2019-08" db="EMBL/GenBank/DDBJ databases">
        <title>Complete genome sequence of a mangrove-derived Streptomyces xiamenensis.</title>
        <authorList>
            <person name="Xu J."/>
        </authorList>
    </citation>
    <scope>NUCLEOTIDE SEQUENCE</scope>
    <source>
        <strain evidence="4">318</strain>
    </source>
</reference>
<dbReference type="Gene3D" id="3.40.50.720">
    <property type="entry name" value="NAD(P)-binding Rossmann-like Domain"/>
    <property type="match status" value="1"/>
</dbReference>
<dbReference type="PATRIC" id="fig|408015.6.peg.3636"/>
<evidence type="ECO:0000313" key="5">
    <source>
        <dbReference type="Proteomes" id="UP000034034"/>
    </source>
</evidence>
<sequence length="290" mass="31745">MTVDGTILVLGGTGRQGGAVTRELLRRGRTVHALVRDPAAPGARALADRGAVLVPGDLDDEASLRAAMEKVHGVFSVQPFRTPGGVEAEERWGRTVGDIAVASGVGHLVYSSVGGAERSSGIPHFESKWVVEQHLRSLDLPLTVLRPTMFYDVFDEIGPRRTDDGLVLGMWLRPEVPVQIISTEDIAAFTADAFDDPAGWVGRQLEIAGDELTGPQMAAAFERVSGIPTRYRYLPIEKLRAAREDLAIMFDWFDREGYRADLPALRSTRPDLVNLETWLRTHWTAPAPQG</sequence>
<organism evidence="4 5">
    <name type="scientific">Streptomyces xiamenensis</name>
    <dbReference type="NCBI Taxonomy" id="408015"/>
    <lineage>
        <taxon>Bacteria</taxon>
        <taxon>Bacillati</taxon>
        <taxon>Actinomycetota</taxon>
        <taxon>Actinomycetes</taxon>
        <taxon>Kitasatosporales</taxon>
        <taxon>Streptomycetaceae</taxon>
        <taxon>Streptomyces</taxon>
    </lineage>
</organism>
<evidence type="ECO:0000256" key="1">
    <source>
        <dbReference type="ARBA" id="ARBA00006328"/>
    </source>
</evidence>
<dbReference type="Gene3D" id="3.90.25.10">
    <property type="entry name" value="UDP-galactose 4-epimerase, domain 1"/>
    <property type="match status" value="1"/>
</dbReference>
<keyword evidence="2" id="KW-0521">NADP</keyword>
<keyword evidence="5" id="KW-1185">Reference proteome</keyword>
<dbReference type="AlphaFoldDB" id="A0A0F7CPN5"/>
<dbReference type="InterPro" id="IPR036291">
    <property type="entry name" value="NAD(P)-bd_dom_sf"/>
</dbReference>
<dbReference type="HOGENOM" id="CLU_007383_8_4_11"/>
<dbReference type="CDD" id="cd05251">
    <property type="entry name" value="NmrA_like_SDR_a"/>
    <property type="match status" value="1"/>
</dbReference>
<dbReference type="SUPFAM" id="SSF51735">
    <property type="entry name" value="NAD(P)-binding Rossmann-fold domains"/>
    <property type="match status" value="1"/>
</dbReference>
<dbReference type="PANTHER" id="PTHR42748">
    <property type="entry name" value="NITROGEN METABOLITE REPRESSION PROTEIN NMRA FAMILY MEMBER"/>
    <property type="match status" value="1"/>
</dbReference>
<evidence type="ECO:0000313" key="4">
    <source>
        <dbReference type="EMBL" id="AKG44971.1"/>
    </source>
</evidence>
<evidence type="ECO:0000256" key="2">
    <source>
        <dbReference type="ARBA" id="ARBA00022857"/>
    </source>
</evidence>
<comment type="similarity">
    <text evidence="1">Belongs to the NmrA-type oxidoreductase family.</text>
</comment>
<accession>A0A0F7CPN5</accession>
<protein>
    <submittedName>
        <fullName evidence="4">NmrA family protein</fullName>
    </submittedName>
</protein>
<dbReference type="KEGG" id="sxi:SXIM_35870"/>
<evidence type="ECO:0000259" key="3">
    <source>
        <dbReference type="Pfam" id="PF05368"/>
    </source>
</evidence>
<dbReference type="STRING" id="408015.SXIM_35870"/>
<dbReference type="Proteomes" id="UP000034034">
    <property type="component" value="Chromosome"/>
</dbReference>
<dbReference type="Pfam" id="PF05368">
    <property type="entry name" value="NmrA"/>
    <property type="match status" value="1"/>
</dbReference>
<dbReference type="InterPro" id="IPR051164">
    <property type="entry name" value="NmrA-like_oxidored"/>
</dbReference>
<dbReference type="InterPro" id="IPR008030">
    <property type="entry name" value="NmrA-like"/>
</dbReference>
<name>A0A0F7CPN5_9ACTN</name>
<dbReference type="PANTHER" id="PTHR42748:SF7">
    <property type="entry name" value="NMRA LIKE REDOX SENSOR 1-RELATED"/>
    <property type="match status" value="1"/>
</dbReference>
<dbReference type="RefSeq" id="WP_107046960.1">
    <property type="nucleotide sequence ID" value="NZ_CP009922.3"/>
</dbReference>
<dbReference type="EMBL" id="CP009922">
    <property type="protein sequence ID" value="AKG44971.1"/>
    <property type="molecule type" value="Genomic_DNA"/>
</dbReference>
<proteinExistence type="inferred from homology"/>